<dbReference type="Gene3D" id="1.10.510.10">
    <property type="entry name" value="Transferase(Phosphotransferase) domain 1"/>
    <property type="match status" value="1"/>
</dbReference>
<dbReference type="Pfam" id="PF07714">
    <property type="entry name" value="PK_Tyr_Ser-Thr"/>
    <property type="match status" value="1"/>
</dbReference>
<dbReference type="GO" id="GO:0005886">
    <property type="term" value="C:plasma membrane"/>
    <property type="evidence" value="ECO:0007669"/>
    <property type="project" value="TreeGrafter"/>
</dbReference>
<feature type="domain" description="Protein kinase" evidence="6">
    <location>
        <begin position="1"/>
        <end position="116"/>
    </location>
</feature>
<dbReference type="AlphaFoldDB" id="A0A371ET47"/>
<evidence type="ECO:0000256" key="4">
    <source>
        <dbReference type="ARBA" id="ARBA00022777"/>
    </source>
</evidence>
<evidence type="ECO:0000256" key="2">
    <source>
        <dbReference type="ARBA" id="ARBA00022679"/>
    </source>
</evidence>
<feature type="non-terminal residue" evidence="7">
    <location>
        <position position="1"/>
    </location>
</feature>
<dbReference type="InterPro" id="IPR011009">
    <property type="entry name" value="Kinase-like_dom_sf"/>
</dbReference>
<evidence type="ECO:0000256" key="3">
    <source>
        <dbReference type="ARBA" id="ARBA00022741"/>
    </source>
</evidence>
<dbReference type="PANTHER" id="PTHR27002">
    <property type="entry name" value="RECEPTOR-LIKE SERINE/THREONINE-PROTEIN KINASE SD1-8"/>
    <property type="match status" value="1"/>
</dbReference>
<dbReference type="GO" id="GO:0030246">
    <property type="term" value="F:carbohydrate binding"/>
    <property type="evidence" value="ECO:0007669"/>
    <property type="project" value="UniProtKB-KW"/>
</dbReference>
<comment type="caution">
    <text evidence="7">The sequence shown here is derived from an EMBL/GenBank/DDBJ whole genome shotgun (WGS) entry which is preliminary data.</text>
</comment>
<dbReference type="GO" id="GO:0004674">
    <property type="term" value="F:protein serine/threonine kinase activity"/>
    <property type="evidence" value="ECO:0007669"/>
    <property type="project" value="UniProtKB-KW"/>
</dbReference>
<proteinExistence type="predicted"/>
<dbReference type="EMBL" id="QJKJ01012217">
    <property type="protein sequence ID" value="RDX69203.1"/>
    <property type="molecule type" value="Genomic_DNA"/>
</dbReference>
<dbReference type="OrthoDB" id="688481at2759"/>
<evidence type="ECO:0000313" key="8">
    <source>
        <dbReference type="Proteomes" id="UP000257109"/>
    </source>
</evidence>
<evidence type="ECO:0000256" key="1">
    <source>
        <dbReference type="ARBA" id="ARBA00022527"/>
    </source>
</evidence>
<sequence length="168" mass="18946">MAPEYAIDGQFSTKSDVFSFGVLLLEIICGKKSRVSRGNQILNLVDHVWALWKNGMALQMVDPIIEDSCLPSEVLRCIHIGLLCVEQYPEDRPTMTSVVLMLGSDMELDEPKEPRLYTKKESIEANSSSYSSINALSITLLSARLRYIDPLESEMFRTSWPVAINFII</sequence>
<name>A0A371ET47_MUCPR</name>
<protein>
    <submittedName>
        <fullName evidence="7">G-type lectin S-receptor-like serine/threonine-protein kinase SD1-1</fullName>
    </submittedName>
</protein>
<keyword evidence="8" id="KW-1185">Reference proteome</keyword>
<keyword evidence="2" id="KW-0808">Transferase</keyword>
<evidence type="ECO:0000256" key="5">
    <source>
        <dbReference type="ARBA" id="ARBA00022840"/>
    </source>
</evidence>
<dbReference type="InterPro" id="IPR001245">
    <property type="entry name" value="Ser-Thr/Tyr_kinase_cat_dom"/>
</dbReference>
<keyword evidence="3" id="KW-0547">Nucleotide-binding</keyword>
<organism evidence="7 8">
    <name type="scientific">Mucuna pruriens</name>
    <name type="common">Velvet bean</name>
    <name type="synonym">Dolichos pruriens</name>
    <dbReference type="NCBI Taxonomy" id="157652"/>
    <lineage>
        <taxon>Eukaryota</taxon>
        <taxon>Viridiplantae</taxon>
        <taxon>Streptophyta</taxon>
        <taxon>Embryophyta</taxon>
        <taxon>Tracheophyta</taxon>
        <taxon>Spermatophyta</taxon>
        <taxon>Magnoliopsida</taxon>
        <taxon>eudicotyledons</taxon>
        <taxon>Gunneridae</taxon>
        <taxon>Pentapetalae</taxon>
        <taxon>rosids</taxon>
        <taxon>fabids</taxon>
        <taxon>Fabales</taxon>
        <taxon>Fabaceae</taxon>
        <taxon>Papilionoideae</taxon>
        <taxon>50 kb inversion clade</taxon>
        <taxon>NPAAA clade</taxon>
        <taxon>indigoferoid/millettioid clade</taxon>
        <taxon>Phaseoleae</taxon>
        <taxon>Mucuna</taxon>
    </lineage>
</organism>
<evidence type="ECO:0000259" key="6">
    <source>
        <dbReference type="PROSITE" id="PS50011"/>
    </source>
</evidence>
<keyword evidence="5" id="KW-0067">ATP-binding</keyword>
<keyword evidence="1" id="KW-0723">Serine/threonine-protein kinase</keyword>
<dbReference type="PANTHER" id="PTHR27002:SF646">
    <property type="entry name" value="NON-SPECIFIC SERINE_THREONINE PROTEIN KINASE"/>
    <property type="match status" value="1"/>
</dbReference>
<dbReference type="Proteomes" id="UP000257109">
    <property type="component" value="Unassembled WGS sequence"/>
</dbReference>
<dbReference type="SUPFAM" id="SSF56112">
    <property type="entry name" value="Protein kinase-like (PK-like)"/>
    <property type="match status" value="1"/>
</dbReference>
<gene>
    <name evidence="7" type="primary">SD11</name>
    <name evidence="7" type="ORF">CR513_51713</name>
</gene>
<dbReference type="InterPro" id="IPR000719">
    <property type="entry name" value="Prot_kinase_dom"/>
</dbReference>
<evidence type="ECO:0000313" key="7">
    <source>
        <dbReference type="EMBL" id="RDX69203.1"/>
    </source>
</evidence>
<accession>A0A371ET47</accession>
<keyword evidence="4" id="KW-0418">Kinase</keyword>
<reference evidence="7" key="1">
    <citation type="submission" date="2018-05" db="EMBL/GenBank/DDBJ databases">
        <title>Draft genome of Mucuna pruriens seed.</title>
        <authorList>
            <person name="Nnadi N.E."/>
            <person name="Vos R."/>
            <person name="Hasami M.H."/>
            <person name="Devisetty U.K."/>
            <person name="Aguiy J.C."/>
        </authorList>
    </citation>
    <scope>NUCLEOTIDE SEQUENCE [LARGE SCALE GENOMIC DNA]</scope>
    <source>
        <strain evidence="7">JCA_2017</strain>
    </source>
</reference>
<dbReference type="GO" id="GO:0005524">
    <property type="term" value="F:ATP binding"/>
    <property type="evidence" value="ECO:0007669"/>
    <property type="project" value="UniProtKB-KW"/>
</dbReference>
<dbReference type="PROSITE" id="PS50011">
    <property type="entry name" value="PROTEIN_KINASE_DOM"/>
    <property type="match status" value="1"/>
</dbReference>